<dbReference type="PANTHER" id="PTHR31080">
    <property type="entry name" value="PECTINESTERASE INHIBITOR-LIKE"/>
    <property type="match status" value="1"/>
</dbReference>
<dbReference type="NCBIfam" id="TIGR01614">
    <property type="entry name" value="PME_inhib"/>
    <property type="match status" value="1"/>
</dbReference>
<organism evidence="5 6">
    <name type="scientific">Salix dunnii</name>
    <dbReference type="NCBI Taxonomy" id="1413687"/>
    <lineage>
        <taxon>Eukaryota</taxon>
        <taxon>Viridiplantae</taxon>
        <taxon>Streptophyta</taxon>
        <taxon>Embryophyta</taxon>
        <taxon>Tracheophyta</taxon>
        <taxon>Spermatophyta</taxon>
        <taxon>Magnoliopsida</taxon>
        <taxon>eudicotyledons</taxon>
        <taxon>Gunneridae</taxon>
        <taxon>Pentapetalae</taxon>
        <taxon>rosids</taxon>
        <taxon>fabids</taxon>
        <taxon>Malpighiales</taxon>
        <taxon>Salicaceae</taxon>
        <taxon>Saliceae</taxon>
        <taxon>Salix</taxon>
    </lineage>
</organism>
<keyword evidence="1 3" id="KW-0732">Signal</keyword>
<evidence type="ECO:0000256" key="2">
    <source>
        <dbReference type="ARBA" id="ARBA00038471"/>
    </source>
</evidence>
<dbReference type="SMART" id="SM00856">
    <property type="entry name" value="PMEI"/>
    <property type="match status" value="1"/>
</dbReference>
<keyword evidence="6" id="KW-1185">Reference proteome</keyword>
<protein>
    <recommendedName>
        <fullName evidence="4">Pectinesterase inhibitor domain-containing protein</fullName>
    </recommendedName>
</protein>
<evidence type="ECO:0000256" key="3">
    <source>
        <dbReference type="SAM" id="SignalP"/>
    </source>
</evidence>
<dbReference type="InterPro" id="IPR035513">
    <property type="entry name" value="Invertase/methylesterase_inhib"/>
</dbReference>
<accession>A0A835JH23</accession>
<comment type="caution">
    <text evidence="5">The sequence shown here is derived from an EMBL/GenBank/DDBJ whole genome shotgun (WGS) entry which is preliminary data.</text>
</comment>
<evidence type="ECO:0000256" key="1">
    <source>
        <dbReference type="ARBA" id="ARBA00022729"/>
    </source>
</evidence>
<dbReference type="Gene3D" id="1.20.140.40">
    <property type="entry name" value="Invertase/pectin methylesterase inhibitor family protein"/>
    <property type="match status" value="1"/>
</dbReference>
<evidence type="ECO:0000259" key="4">
    <source>
        <dbReference type="SMART" id="SM00856"/>
    </source>
</evidence>
<dbReference type="FunFam" id="1.20.140.40:FF:000005">
    <property type="entry name" value="Pectin methylesterase inhibitor 1"/>
    <property type="match status" value="1"/>
</dbReference>
<evidence type="ECO:0000313" key="5">
    <source>
        <dbReference type="EMBL" id="KAF9668234.1"/>
    </source>
</evidence>
<dbReference type="OrthoDB" id="1430376at2759"/>
<gene>
    <name evidence="5" type="ORF">SADUNF_Sadunf15G0107900</name>
</gene>
<dbReference type="CDD" id="cd15798">
    <property type="entry name" value="PMEI-like_3"/>
    <property type="match status" value="1"/>
</dbReference>
<dbReference type="SUPFAM" id="SSF101148">
    <property type="entry name" value="Plant invertase/pectin methylesterase inhibitor"/>
    <property type="match status" value="1"/>
</dbReference>
<feature type="domain" description="Pectinesterase inhibitor" evidence="4">
    <location>
        <begin position="32"/>
        <end position="188"/>
    </location>
</feature>
<proteinExistence type="inferred from homology"/>
<dbReference type="Proteomes" id="UP000657918">
    <property type="component" value="Unassembled WGS sequence"/>
</dbReference>
<feature type="signal peptide" evidence="3">
    <location>
        <begin position="1"/>
        <end position="25"/>
    </location>
</feature>
<dbReference type="AlphaFoldDB" id="A0A835JH23"/>
<dbReference type="GO" id="GO:0046910">
    <property type="term" value="F:pectinesterase inhibitor activity"/>
    <property type="evidence" value="ECO:0007669"/>
    <property type="project" value="UniProtKB-ARBA"/>
</dbReference>
<feature type="chain" id="PRO_5032949222" description="Pectinesterase inhibitor domain-containing protein" evidence="3">
    <location>
        <begin position="26"/>
        <end position="201"/>
    </location>
</feature>
<name>A0A835JH23_9ROSI</name>
<dbReference type="PANTHER" id="PTHR31080:SF117">
    <property type="entry name" value="PLANT INVERTASE_PECTIN METHYLESTERASE INHIBITOR SUPERFAMILY PROTEIN"/>
    <property type="match status" value="1"/>
</dbReference>
<dbReference type="EMBL" id="JADGMS010000015">
    <property type="protein sequence ID" value="KAF9668234.1"/>
    <property type="molecule type" value="Genomic_DNA"/>
</dbReference>
<dbReference type="InterPro" id="IPR006501">
    <property type="entry name" value="Pectinesterase_inhib_dom"/>
</dbReference>
<dbReference type="Pfam" id="PF04043">
    <property type="entry name" value="PMEI"/>
    <property type="match status" value="1"/>
</dbReference>
<reference evidence="5 6" key="1">
    <citation type="submission" date="2020-10" db="EMBL/GenBank/DDBJ databases">
        <title>Plant Genome Project.</title>
        <authorList>
            <person name="Zhang R.-G."/>
        </authorList>
    </citation>
    <scope>NUCLEOTIDE SEQUENCE [LARGE SCALE GENOMIC DNA]</scope>
    <source>
        <strain evidence="5">FAFU-HL-1</strain>
        <tissue evidence="5">Leaf</tissue>
    </source>
</reference>
<dbReference type="InterPro" id="IPR051955">
    <property type="entry name" value="PME_Inhibitor"/>
</dbReference>
<evidence type="ECO:0000313" key="6">
    <source>
        <dbReference type="Proteomes" id="UP000657918"/>
    </source>
</evidence>
<comment type="similarity">
    <text evidence="2">Belongs to the PMEI family.</text>
</comment>
<sequence>MAGSASKSFTLILLAMSFYFNSISAARVAPKSSTEFIRTSCSTTTYPKLCYNSLSSHSSTIQTSPKLLVNEALHVTLSSAKSTSVKMSSLSHSHGLKPREVSAMKDCVEVLRDAVTEIRKSIDELGHDKQSDFRLMINNVQTWVSAAMTDESTCSDGFEETGMNGNLKTAVRERIVHIAQLTSNALALINNYGVLHDERIF</sequence>